<evidence type="ECO:0000313" key="3">
    <source>
        <dbReference type="EMBL" id="QLH13198.1"/>
    </source>
</evidence>
<dbReference type="AlphaFoldDB" id="A0A7H9BR42"/>
<protein>
    <submittedName>
        <fullName evidence="3">Transposase</fullName>
    </submittedName>
</protein>
<reference evidence="3 4" key="1">
    <citation type="submission" date="2020-07" db="EMBL/GenBank/DDBJ databases">
        <title>The complete genome of Paracoccus pantotrophus ACCC 10489.</title>
        <authorList>
            <person name="Si Y."/>
        </authorList>
    </citation>
    <scope>NUCLEOTIDE SEQUENCE [LARGE SCALE GENOMIC DNA]</scope>
    <source>
        <strain evidence="3 4">ACCC10489</strain>
    </source>
</reference>
<dbReference type="EMBL" id="CP058689">
    <property type="protein sequence ID" value="QLH13198.1"/>
    <property type="molecule type" value="Genomic_DNA"/>
</dbReference>
<proteinExistence type="predicted"/>
<organism evidence="3 4">
    <name type="scientific">Paracoccus pantotrophus</name>
    <name type="common">Thiosphaera pantotropha</name>
    <dbReference type="NCBI Taxonomy" id="82367"/>
    <lineage>
        <taxon>Bacteria</taxon>
        <taxon>Pseudomonadati</taxon>
        <taxon>Pseudomonadota</taxon>
        <taxon>Alphaproteobacteria</taxon>
        <taxon>Rhodobacterales</taxon>
        <taxon>Paracoccaceae</taxon>
        <taxon>Paracoccus</taxon>
    </lineage>
</organism>
<dbReference type="InterPro" id="IPR025161">
    <property type="entry name" value="IS402-like_dom"/>
</dbReference>
<evidence type="ECO:0000313" key="4">
    <source>
        <dbReference type="Proteomes" id="UP000509322"/>
    </source>
</evidence>
<feature type="domain" description="Insertion element IS402-like" evidence="2">
    <location>
        <begin position="35"/>
        <end position="90"/>
    </location>
</feature>
<evidence type="ECO:0000259" key="2">
    <source>
        <dbReference type="Pfam" id="PF13340"/>
    </source>
</evidence>
<dbReference type="Proteomes" id="UP000509322">
    <property type="component" value="Chromosome 1"/>
</dbReference>
<feature type="compositionally biased region" description="Low complexity" evidence="1">
    <location>
        <begin position="27"/>
        <end position="39"/>
    </location>
</feature>
<dbReference type="Pfam" id="PF13340">
    <property type="entry name" value="DUF4096"/>
    <property type="match status" value="1"/>
</dbReference>
<name>A0A7H9BR42_PARPN</name>
<evidence type="ECO:0000256" key="1">
    <source>
        <dbReference type="SAM" id="MobiDB-lite"/>
    </source>
</evidence>
<gene>
    <name evidence="3" type="ORF">HYQ43_02570</name>
</gene>
<feature type="region of interest" description="Disordered" evidence="1">
    <location>
        <begin position="1"/>
        <end position="52"/>
    </location>
</feature>
<sequence>MQKAQRHGDMGPGGSFRPLASTRAHASGPTGSTGPLLPGKAGARGRSGADDRPFTDAILWLARGASPWRDPPPAPGHWQAVRTWFRRWTAPRHGNGFSRHWAPVPLPNGC</sequence>
<accession>A0A7H9BR42</accession>